<dbReference type="EMBL" id="CAJHNH020001390">
    <property type="protein sequence ID" value="CAG5122896.1"/>
    <property type="molecule type" value="Genomic_DNA"/>
</dbReference>
<accession>A0A8S3Z7M3</accession>
<keyword evidence="7" id="KW-0325">Glycoprotein</keyword>
<evidence type="ECO:0000256" key="5">
    <source>
        <dbReference type="ARBA" id="ARBA00022989"/>
    </source>
</evidence>
<reference evidence="10" key="1">
    <citation type="submission" date="2021-04" db="EMBL/GenBank/DDBJ databases">
        <authorList>
            <consortium name="Molecular Ecology Group"/>
        </authorList>
    </citation>
    <scope>NUCLEOTIDE SEQUENCE</scope>
</reference>
<dbReference type="CDD" id="cd11304">
    <property type="entry name" value="Cadherin_repeat"/>
    <property type="match status" value="2"/>
</dbReference>
<evidence type="ECO:0000256" key="1">
    <source>
        <dbReference type="ARBA" id="ARBA00004167"/>
    </source>
</evidence>
<sequence>ASQKDVAYKTATATLSLLVDDVNDNRPVFIKQLPVTIMENAPDGSYVLDLSGEDQDEGDNSLLDFIITSDSVGAFRTAPNKSVLIVANSTALRGQDQAVVQFYLKERRQIVGQPCTNTTNCVGNVTIYITDVNDNSPEFNAPSYTFPLPSNTSGRYVIGQVLAHDGDRGDNALVKYSLTFISGPSDCSSVALNLTTGILTTEQQLPPGATCSWVVTACDSPTDSNSRCSFVPLTIAVVPSGNVVENSVTIPENVPIGTMVKVKGNTYSGLHDQFEIKVIKLII</sequence>
<dbReference type="PANTHER" id="PTHR24028">
    <property type="entry name" value="CADHERIN-87A"/>
    <property type="match status" value="1"/>
</dbReference>
<dbReference type="InterPro" id="IPR002126">
    <property type="entry name" value="Cadherin-like_dom"/>
</dbReference>
<evidence type="ECO:0000256" key="4">
    <source>
        <dbReference type="ARBA" id="ARBA00022837"/>
    </source>
</evidence>
<dbReference type="PANTHER" id="PTHR24028:SF146">
    <property type="entry name" value="CADHERIN 96CB, ISOFORM D-RELATED"/>
    <property type="match status" value="1"/>
</dbReference>
<evidence type="ECO:0000256" key="3">
    <source>
        <dbReference type="ARBA" id="ARBA00022737"/>
    </source>
</evidence>
<dbReference type="OrthoDB" id="6162519at2759"/>
<name>A0A8S3Z7M3_9EUPU</name>
<protein>
    <recommendedName>
        <fullName evidence="9">Cadherin domain-containing protein</fullName>
    </recommendedName>
</protein>
<dbReference type="PROSITE" id="PS50268">
    <property type="entry name" value="CADHERIN_2"/>
    <property type="match status" value="1"/>
</dbReference>
<dbReference type="GO" id="GO:0007156">
    <property type="term" value="P:homophilic cell adhesion via plasma membrane adhesion molecules"/>
    <property type="evidence" value="ECO:0007669"/>
    <property type="project" value="InterPro"/>
</dbReference>
<evidence type="ECO:0000256" key="8">
    <source>
        <dbReference type="PROSITE-ProRule" id="PRU00043"/>
    </source>
</evidence>
<dbReference type="InterPro" id="IPR020894">
    <property type="entry name" value="Cadherin_CS"/>
</dbReference>
<feature type="domain" description="Cadherin" evidence="9">
    <location>
        <begin position="29"/>
        <end position="139"/>
    </location>
</feature>
<keyword evidence="3" id="KW-0677">Repeat</keyword>
<evidence type="ECO:0000313" key="11">
    <source>
        <dbReference type="Proteomes" id="UP000678393"/>
    </source>
</evidence>
<evidence type="ECO:0000259" key="9">
    <source>
        <dbReference type="PROSITE" id="PS50268"/>
    </source>
</evidence>
<dbReference type="Proteomes" id="UP000678393">
    <property type="component" value="Unassembled WGS sequence"/>
</dbReference>
<comment type="subcellular location">
    <subcellularLocation>
        <location evidence="1">Membrane</location>
        <topology evidence="1">Single-pass membrane protein</topology>
    </subcellularLocation>
</comment>
<dbReference type="InterPro" id="IPR050174">
    <property type="entry name" value="Protocadherin/Cadherin-CA"/>
</dbReference>
<keyword evidence="6" id="KW-0472">Membrane</keyword>
<feature type="non-terminal residue" evidence="10">
    <location>
        <position position="283"/>
    </location>
</feature>
<evidence type="ECO:0000256" key="2">
    <source>
        <dbReference type="ARBA" id="ARBA00022692"/>
    </source>
</evidence>
<organism evidence="10 11">
    <name type="scientific">Candidula unifasciata</name>
    <dbReference type="NCBI Taxonomy" id="100452"/>
    <lineage>
        <taxon>Eukaryota</taxon>
        <taxon>Metazoa</taxon>
        <taxon>Spiralia</taxon>
        <taxon>Lophotrochozoa</taxon>
        <taxon>Mollusca</taxon>
        <taxon>Gastropoda</taxon>
        <taxon>Heterobranchia</taxon>
        <taxon>Euthyneura</taxon>
        <taxon>Panpulmonata</taxon>
        <taxon>Eupulmonata</taxon>
        <taxon>Stylommatophora</taxon>
        <taxon>Helicina</taxon>
        <taxon>Helicoidea</taxon>
        <taxon>Geomitridae</taxon>
        <taxon>Candidula</taxon>
    </lineage>
</organism>
<keyword evidence="5" id="KW-1133">Transmembrane helix</keyword>
<evidence type="ECO:0000313" key="10">
    <source>
        <dbReference type="EMBL" id="CAG5122896.1"/>
    </source>
</evidence>
<dbReference type="SUPFAM" id="SSF49313">
    <property type="entry name" value="Cadherin-like"/>
    <property type="match status" value="2"/>
</dbReference>
<dbReference type="PRINTS" id="PR00205">
    <property type="entry name" value="CADHERIN"/>
</dbReference>
<proteinExistence type="predicted"/>
<dbReference type="Gene3D" id="2.60.40.60">
    <property type="entry name" value="Cadherins"/>
    <property type="match status" value="2"/>
</dbReference>
<dbReference type="GO" id="GO:0005886">
    <property type="term" value="C:plasma membrane"/>
    <property type="evidence" value="ECO:0007669"/>
    <property type="project" value="InterPro"/>
</dbReference>
<keyword evidence="4 8" id="KW-0106">Calcium</keyword>
<evidence type="ECO:0000256" key="6">
    <source>
        <dbReference type="ARBA" id="ARBA00023136"/>
    </source>
</evidence>
<evidence type="ECO:0000256" key="7">
    <source>
        <dbReference type="ARBA" id="ARBA00023180"/>
    </source>
</evidence>
<keyword evidence="11" id="KW-1185">Reference proteome</keyword>
<keyword evidence="2" id="KW-0812">Transmembrane</keyword>
<dbReference type="PROSITE" id="PS00232">
    <property type="entry name" value="CADHERIN_1"/>
    <property type="match status" value="2"/>
</dbReference>
<dbReference type="GO" id="GO:0005509">
    <property type="term" value="F:calcium ion binding"/>
    <property type="evidence" value="ECO:0007669"/>
    <property type="project" value="UniProtKB-UniRule"/>
</dbReference>
<dbReference type="InterPro" id="IPR015919">
    <property type="entry name" value="Cadherin-like_sf"/>
</dbReference>
<comment type="caution">
    <text evidence="10">The sequence shown here is derived from an EMBL/GenBank/DDBJ whole genome shotgun (WGS) entry which is preliminary data.</text>
</comment>
<gene>
    <name evidence="10" type="ORF">CUNI_LOCUS8454</name>
</gene>
<dbReference type="AlphaFoldDB" id="A0A8S3Z7M3"/>